<dbReference type="InterPro" id="IPR010496">
    <property type="entry name" value="AL/BT2_dom"/>
</dbReference>
<dbReference type="Gene3D" id="2.60.120.560">
    <property type="entry name" value="Exo-inulinase, domain 1"/>
    <property type="match status" value="1"/>
</dbReference>
<keyword evidence="3" id="KW-1185">Reference proteome</keyword>
<dbReference type="EMBL" id="JBHMBH010000038">
    <property type="protein sequence ID" value="MFB9715776.1"/>
    <property type="molecule type" value="Genomic_DNA"/>
</dbReference>
<evidence type="ECO:0000313" key="2">
    <source>
        <dbReference type="EMBL" id="MFB9715776.1"/>
    </source>
</evidence>
<name>A0ABV5UUB8_9MICC</name>
<protein>
    <submittedName>
        <fullName evidence="2">DUF1080 domain-containing protein</fullName>
    </submittedName>
</protein>
<proteinExistence type="predicted"/>
<evidence type="ECO:0000259" key="1">
    <source>
        <dbReference type="Pfam" id="PF06439"/>
    </source>
</evidence>
<dbReference type="Proteomes" id="UP001589536">
    <property type="component" value="Unassembled WGS sequence"/>
</dbReference>
<comment type="caution">
    <text evidence="2">The sequence shown here is derived from an EMBL/GenBank/DDBJ whole genome shotgun (WGS) entry which is preliminary data.</text>
</comment>
<dbReference type="Pfam" id="PF06439">
    <property type="entry name" value="3keto-disac_hyd"/>
    <property type="match status" value="1"/>
</dbReference>
<evidence type="ECO:0000313" key="3">
    <source>
        <dbReference type="Proteomes" id="UP001589536"/>
    </source>
</evidence>
<organism evidence="2 3">
    <name type="scientific">Arthrobacter methylotrophus</name>
    <dbReference type="NCBI Taxonomy" id="121291"/>
    <lineage>
        <taxon>Bacteria</taxon>
        <taxon>Bacillati</taxon>
        <taxon>Actinomycetota</taxon>
        <taxon>Actinomycetes</taxon>
        <taxon>Micrococcales</taxon>
        <taxon>Micrococcaceae</taxon>
        <taxon>Arthrobacter</taxon>
    </lineage>
</organism>
<reference evidence="2 3" key="1">
    <citation type="submission" date="2024-09" db="EMBL/GenBank/DDBJ databases">
        <authorList>
            <person name="Sun Q."/>
            <person name="Mori K."/>
        </authorList>
    </citation>
    <scope>NUCLEOTIDE SEQUENCE [LARGE SCALE GENOMIC DNA]</scope>
    <source>
        <strain evidence="2 3">JCM 13519</strain>
    </source>
</reference>
<sequence>MPGSTEPNDEAFVPLFDGVSLAGWHAAPRVCGSVYPGGPSVLEHFDSLGIQRPVEPEKHPARWKVEDGVLIGEQDTPGSGYGGYLVSDQAFGDFELKLEMRPDWPADTGVMLRRQRDSWEGFQVLVDHRPSGGIGGFFGNGLASFSAVPFAIDVVRDDAGRPAGLVADDPATSVEPVTQEKRSRLSYAADVDDFLNVWRWDDWNELRVRCVGAMPVITTWINGLKIAELDTATLESPNYDPDAIYKVLGDRGHIALEVHDNDAMFGEARWGVGAQCRWRNIRIKELSTNSGASQ</sequence>
<gene>
    <name evidence="2" type="ORF">ACFFPI_16885</name>
</gene>
<feature type="domain" description="3-keto-alpha-glucoside-1,2-lyase/3-keto-2-hydroxy-glucal hydratase" evidence="1">
    <location>
        <begin position="12"/>
        <end position="284"/>
    </location>
</feature>
<accession>A0ABV5UUB8</accession>
<dbReference type="RefSeq" id="WP_345051201.1">
    <property type="nucleotide sequence ID" value="NZ_BAABED010000001.1"/>
</dbReference>